<dbReference type="RefSeq" id="WP_274272857.1">
    <property type="nucleotide sequence ID" value="NZ_CP117834.1"/>
</dbReference>
<dbReference type="InterPro" id="IPR029044">
    <property type="entry name" value="Nucleotide-diphossugar_trans"/>
</dbReference>
<dbReference type="InterPro" id="IPR059123">
    <property type="entry name" value="StrF_dom"/>
</dbReference>
<dbReference type="Pfam" id="PF13712">
    <property type="entry name" value="Glyco_tranf_2_5"/>
    <property type="match status" value="1"/>
</dbReference>
<protein>
    <submittedName>
        <fullName evidence="2">Glycosyltransferase</fullName>
    </submittedName>
</protein>
<keyword evidence="3" id="KW-1185">Reference proteome</keyword>
<sequence>MTKRLKWEKSSKFAIRLNDGLLMAAQYDLTWSEEAITGWHFYDTAQPLLYAAKGFDVGVAHQPSPWVIHYCGDSTMKGYYEALPAFQQWRKQLKQTLQ</sequence>
<organism evidence="2 3">
    <name type="scientific">Shouchella hunanensis</name>
    <dbReference type="NCBI Taxonomy" id="766894"/>
    <lineage>
        <taxon>Bacteria</taxon>
        <taxon>Bacillati</taxon>
        <taxon>Bacillota</taxon>
        <taxon>Bacilli</taxon>
        <taxon>Bacillales</taxon>
        <taxon>Bacillaceae</taxon>
        <taxon>Shouchella</taxon>
    </lineage>
</organism>
<accession>A0ABY7W5D1</accession>
<evidence type="ECO:0000313" key="2">
    <source>
        <dbReference type="EMBL" id="WDF04133.1"/>
    </source>
</evidence>
<evidence type="ECO:0000259" key="1">
    <source>
        <dbReference type="Pfam" id="PF13712"/>
    </source>
</evidence>
<name>A0ABY7W5D1_9BACI</name>
<evidence type="ECO:0000313" key="3">
    <source>
        <dbReference type="Proteomes" id="UP001215143"/>
    </source>
</evidence>
<dbReference type="EMBL" id="CP117834">
    <property type="protein sequence ID" value="WDF04133.1"/>
    <property type="molecule type" value="Genomic_DNA"/>
</dbReference>
<dbReference type="Gene3D" id="3.90.550.10">
    <property type="entry name" value="Spore Coat Polysaccharide Biosynthesis Protein SpsA, Chain A"/>
    <property type="match status" value="1"/>
</dbReference>
<reference evidence="2 3" key="1">
    <citation type="submission" date="2023-02" db="EMBL/GenBank/DDBJ databases">
        <authorList>
            <person name="Liu G."/>
        </authorList>
    </citation>
    <scope>NUCLEOTIDE SEQUENCE [LARGE SCALE GENOMIC DNA]</scope>
    <source>
        <strain evidence="2 3">DSM 23008</strain>
    </source>
</reference>
<dbReference type="Proteomes" id="UP001215143">
    <property type="component" value="Chromosome"/>
</dbReference>
<feature type="domain" description="Streptomycin biosynthesis protein StrF" evidence="1">
    <location>
        <begin position="9"/>
        <end position="81"/>
    </location>
</feature>
<proteinExistence type="predicted"/>
<gene>
    <name evidence="2" type="ORF">PQ477_01245</name>
</gene>